<dbReference type="InterPro" id="IPR041698">
    <property type="entry name" value="Methyltransf_25"/>
</dbReference>
<reference evidence="2" key="1">
    <citation type="submission" date="2024-05" db="EMBL/GenBank/DDBJ databases">
        <title>Whole genome shotgun sequence of Streptomyces hydrogenans NBRC 13475.</title>
        <authorList>
            <person name="Komaki H."/>
            <person name="Tamura T."/>
        </authorList>
    </citation>
    <scope>NUCLEOTIDE SEQUENCE</scope>
    <source>
        <strain evidence="2">NBRC 13475</strain>
    </source>
</reference>
<protein>
    <submittedName>
        <fullName evidence="2">Methyltransferase</fullName>
    </submittedName>
</protein>
<comment type="caution">
    <text evidence="2">The sequence shown here is derived from an EMBL/GenBank/DDBJ whole genome shotgun (WGS) entry which is preliminary data.</text>
</comment>
<keyword evidence="3" id="KW-1185">Reference proteome</keyword>
<dbReference type="Gene3D" id="3.40.50.150">
    <property type="entry name" value="Vaccinia Virus protein VP39"/>
    <property type="match status" value="1"/>
</dbReference>
<evidence type="ECO:0000259" key="1">
    <source>
        <dbReference type="Pfam" id="PF13649"/>
    </source>
</evidence>
<feature type="domain" description="Methyltransferase" evidence="1">
    <location>
        <begin position="53"/>
        <end position="144"/>
    </location>
</feature>
<keyword evidence="2" id="KW-0808">Transferase</keyword>
<dbReference type="Pfam" id="PF13649">
    <property type="entry name" value="Methyltransf_25"/>
    <property type="match status" value="1"/>
</dbReference>
<dbReference type="RefSeq" id="WP_190221521.1">
    <property type="nucleotide sequence ID" value="NZ_BNBS01000003.1"/>
</dbReference>
<dbReference type="PANTHER" id="PTHR43464">
    <property type="entry name" value="METHYLTRANSFERASE"/>
    <property type="match status" value="1"/>
</dbReference>
<dbReference type="InterPro" id="IPR029063">
    <property type="entry name" value="SAM-dependent_MTases_sf"/>
</dbReference>
<sequence length="221" mass="23566">MSETHQENGPGVLGAAELFDGVGLDYERAFGRLPAQLAAVDWLTGRLSPGSRVLDAGSGTGRPVAELLVAAGHRVTGVDVSATMVELARAQVPGARFEQGDLRGHTPPEGGYHAVCAFFPLLMMDRKEQIGALRRMASWLAPGGLLVSATVPADVEGLEIVWMGRRARVSSFSAEAYLGLLREECGLEVLRAELSVFRPEVAGGEPEEHLFVYARRAGEDG</sequence>
<dbReference type="Proteomes" id="UP001052739">
    <property type="component" value="Unassembled WGS sequence"/>
</dbReference>
<evidence type="ECO:0000313" key="3">
    <source>
        <dbReference type="Proteomes" id="UP001052739"/>
    </source>
</evidence>
<dbReference type="GO" id="GO:0032259">
    <property type="term" value="P:methylation"/>
    <property type="evidence" value="ECO:0007669"/>
    <property type="project" value="UniProtKB-KW"/>
</dbReference>
<dbReference type="EMBL" id="BNDW01000102">
    <property type="protein sequence ID" value="GHI26062.1"/>
    <property type="molecule type" value="Genomic_DNA"/>
</dbReference>
<accession>A0ABQ3PM39</accession>
<evidence type="ECO:0000313" key="2">
    <source>
        <dbReference type="EMBL" id="GHI26062.1"/>
    </source>
</evidence>
<gene>
    <name evidence="2" type="ORF">Shyd_74330</name>
</gene>
<keyword evidence="2" id="KW-0489">Methyltransferase</keyword>
<dbReference type="CDD" id="cd02440">
    <property type="entry name" value="AdoMet_MTases"/>
    <property type="match status" value="1"/>
</dbReference>
<dbReference type="GO" id="GO:0008168">
    <property type="term" value="F:methyltransferase activity"/>
    <property type="evidence" value="ECO:0007669"/>
    <property type="project" value="UniProtKB-KW"/>
</dbReference>
<proteinExistence type="predicted"/>
<name>A0ABQ3PM39_9ACTN</name>
<dbReference type="PANTHER" id="PTHR43464:SF90">
    <property type="entry name" value="METHYLTRANSFERASE TYPE 11"/>
    <property type="match status" value="1"/>
</dbReference>
<organism evidence="2 3">
    <name type="scientific">Streptomyces hydrogenans</name>
    <dbReference type="NCBI Taxonomy" id="1873719"/>
    <lineage>
        <taxon>Bacteria</taxon>
        <taxon>Bacillati</taxon>
        <taxon>Actinomycetota</taxon>
        <taxon>Actinomycetes</taxon>
        <taxon>Kitasatosporales</taxon>
        <taxon>Streptomycetaceae</taxon>
        <taxon>Streptomyces</taxon>
    </lineage>
</organism>
<dbReference type="SUPFAM" id="SSF53335">
    <property type="entry name" value="S-adenosyl-L-methionine-dependent methyltransferases"/>
    <property type="match status" value="1"/>
</dbReference>